<keyword evidence="6" id="KW-0653">Protein transport</keyword>
<evidence type="ECO:0000313" key="10">
    <source>
        <dbReference type="Proteomes" id="UP001472866"/>
    </source>
</evidence>
<comment type="similarity">
    <text evidence="3">Belongs to the exportin family.</text>
</comment>
<dbReference type="InterPro" id="IPR016024">
    <property type="entry name" value="ARM-type_fold"/>
</dbReference>
<dbReference type="InterPro" id="IPR011989">
    <property type="entry name" value="ARM-like"/>
</dbReference>
<evidence type="ECO:0000256" key="3">
    <source>
        <dbReference type="ARBA" id="ARBA00009466"/>
    </source>
</evidence>
<organism evidence="9 10">
    <name type="scientific">Chloropicon roscoffensis</name>
    <dbReference type="NCBI Taxonomy" id="1461544"/>
    <lineage>
        <taxon>Eukaryota</taxon>
        <taxon>Viridiplantae</taxon>
        <taxon>Chlorophyta</taxon>
        <taxon>Chloropicophyceae</taxon>
        <taxon>Chloropicales</taxon>
        <taxon>Chloropicaceae</taxon>
        <taxon>Chloropicon</taxon>
    </lineage>
</organism>
<dbReference type="SUPFAM" id="SSF48371">
    <property type="entry name" value="ARM repeat"/>
    <property type="match status" value="1"/>
</dbReference>
<dbReference type="Gene3D" id="1.25.10.10">
    <property type="entry name" value="Leucine-rich Repeat Variant"/>
    <property type="match status" value="2"/>
</dbReference>
<dbReference type="InterPro" id="IPR044189">
    <property type="entry name" value="XPO4/7-like"/>
</dbReference>
<evidence type="ECO:0000256" key="1">
    <source>
        <dbReference type="ARBA" id="ARBA00004123"/>
    </source>
</evidence>
<sequence>MEADRAALERATLQLQSPNAAARAEAEKHLLSLQALPVERLFDLVVVVLGSTRDVGTRFHGVQALRTSAVEKFAAIAPQTKLRLRDWAVESALSQRDEVVRSQLLALCAVLVKRSFLEQQVEEKQSFFSRLRQHCGQDLFKTQVELELMQGIISEFSHETASSIGMPFAFHHECKQGFERDFLCHVFDFASSRGRDSYVAIKHKQQQGGQVEDQLYLTTIASVETMVQVLQTWDFRKRVPSRFFDASGGSQGATMSLKPGRAWRDRLLAGEALDWAYDLCHAAHSTSMDTPLASVARQLVVILASLHGDVFLPDDANYPDSPSKMSRGAVSAAGGSKIDGLKLKHLDSVQLAIQSILHPCDQVVSLAHNMQNEQRLRDGCTALCLLAEHNRLSVLTVASQRRGPQSGHLGIGALLSLVTLACIQCGGARDDQIDSAVGTSLTALLEAWDYLIQTECIVLSVRQQSIGQAQAHALHQETGIKDGAAHVFRSYLDSLLAEAAETALDDLDEEEEQQSLEMRQQKLGPISSIARVCAGTSFALIVAKLSEIQQAVSRSQGDEAALCRLLEQMCCLLELTGYCVADPADGEVPLIPILLSQQHDAALGLGAPDPVCEVSNALLGLVQKLGQDGHFQSQYPSPRVLECTLQCLAKWSATYLISEDDKMPSRVREAFTEGRDTPAAALDAVVRLLGSTFVRFAGESGVQEQCVKHLLPALVQTRKRRVALVKAPAWSEFLGLYVQGFDQLSLSLRGDLHRHLVKNAVKAATKPLEEHVRLAYLRGLLDPALKRVASLGGALDGKSRSVPMPQVEFVLEGLRGAAQSLTGPGLGLLLEIFATVQPVLLKLLRVQEKSPRAVYLVLRLTAETIESAISDVTPQDFVTMLGFVYEVLGEYKKQNLGAVSLQRSKALKDEEQEEKYKNVRALLRLLTTLTERDMVDFTTAAGGGGGVDVANATFVGLEMVVPLLTPELLAFPKLSRQYFSLMGHMCEVYADRVCALPAEFFRYFVDTLAFGLKADDFQVVGNSLEALYHLSKAHLEALSRGQPGLGPNAQLGGGQGTFAGAMLKLLFHRLVYENYPSSLIDMASSALLALMRSDEAAFREVGVGIINSQAAPQSREALTATLSRLASVTAASDFSRKSRRVFGSEFQGLIISIRGIAKSV</sequence>
<dbReference type="Proteomes" id="UP001472866">
    <property type="component" value="Chromosome 15"/>
</dbReference>
<dbReference type="PANTHER" id="PTHR12596:SF1">
    <property type="entry name" value="EXPORTIN-4"/>
    <property type="match status" value="1"/>
</dbReference>
<evidence type="ECO:0000256" key="5">
    <source>
        <dbReference type="ARBA" id="ARBA00022490"/>
    </source>
</evidence>
<dbReference type="GO" id="GO:0005737">
    <property type="term" value="C:cytoplasm"/>
    <property type="evidence" value="ECO:0007669"/>
    <property type="project" value="UniProtKB-SubCell"/>
</dbReference>
<proteinExistence type="inferred from homology"/>
<evidence type="ECO:0000256" key="7">
    <source>
        <dbReference type="ARBA" id="ARBA00023242"/>
    </source>
</evidence>
<comment type="subcellular location">
    <subcellularLocation>
        <location evidence="2">Cytoplasm</location>
    </subcellularLocation>
    <subcellularLocation>
        <location evidence="1">Nucleus</location>
    </subcellularLocation>
</comment>
<dbReference type="GO" id="GO:0005643">
    <property type="term" value="C:nuclear pore"/>
    <property type="evidence" value="ECO:0007669"/>
    <property type="project" value="TreeGrafter"/>
</dbReference>
<dbReference type="AlphaFoldDB" id="A0AAX4PKI9"/>
<name>A0AAX4PKI9_9CHLO</name>
<keyword evidence="10" id="KW-1185">Reference proteome</keyword>
<reference evidence="9 10" key="1">
    <citation type="submission" date="2024-03" db="EMBL/GenBank/DDBJ databases">
        <title>Complete genome sequence of the green alga Chloropicon roscoffensis RCC1871.</title>
        <authorList>
            <person name="Lemieux C."/>
            <person name="Pombert J.-F."/>
            <person name="Otis C."/>
            <person name="Turmel M."/>
        </authorList>
    </citation>
    <scope>NUCLEOTIDE SEQUENCE [LARGE SCALE GENOMIC DNA]</scope>
    <source>
        <strain evidence="9 10">RCC1871</strain>
    </source>
</reference>
<accession>A0AAX4PKI9</accession>
<dbReference type="PANTHER" id="PTHR12596">
    <property type="entry name" value="EXPORTIN 4,7-RELATED"/>
    <property type="match status" value="1"/>
</dbReference>
<keyword evidence="7" id="KW-0539">Nucleus</keyword>
<evidence type="ECO:0000256" key="6">
    <source>
        <dbReference type="ARBA" id="ARBA00022927"/>
    </source>
</evidence>
<dbReference type="GO" id="GO:0006611">
    <property type="term" value="P:protein export from nucleus"/>
    <property type="evidence" value="ECO:0007669"/>
    <property type="project" value="TreeGrafter"/>
</dbReference>
<gene>
    <name evidence="9" type="ORF">HKI87_15g81100</name>
</gene>
<evidence type="ECO:0000256" key="2">
    <source>
        <dbReference type="ARBA" id="ARBA00004496"/>
    </source>
</evidence>
<dbReference type="GO" id="GO:0005049">
    <property type="term" value="F:nuclear export signal receptor activity"/>
    <property type="evidence" value="ECO:0007669"/>
    <property type="project" value="InterPro"/>
</dbReference>
<evidence type="ECO:0000256" key="4">
    <source>
        <dbReference type="ARBA" id="ARBA00022448"/>
    </source>
</evidence>
<protein>
    <recommendedName>
        <fullName evidence="8">Exportin-4</fullName>
    </recommendedName>
</protein>
<keyword evidence="4" id="KW-0813">Transport</keyword>
<keyword evidence="5" id="KW-0963">Cytoplasm</keyword>
<evidence type="ECO:0000313" key="9">
    <source>
        <dbReference type="EMBL" id="WZN66543.1"/>
    </source>
</evidence>
<dbReference type="EMBL" id="CP151515">
    <property type="protein sequence ID" value="WZN66543.1"/>
    <property type="molecule type" value="Genomic_DNA"/>
</dbReference>
<evidence type="ECO:0000256" key="8">
    <source>
        <dbReference type="ARBA" id="ARBA00040444"/>
    </source>
</evidence>